<dbReference type="PANTHER" id="PTHR42711:SF19">
    <property type="entry name" value="DOXORUBICIN RESISTANCE ATP-BINDING PROTEIN DRRA"/>
    <property type="match status" value="1"/>
</dbReference>
<dbReference type="AlphaFoldDB" id="A0A2A9HBC5"/>
<dbReference type="RefSeq" id="WP_098502723.1">
    <property type="nucleotide sequence ID" value="NZ_PDJQ01000001.1"/>
</dbReference>
<dbReference type="InterPro" id="IPR027417">
    <property type="entry name" value="P-loop_NTPase"/>
</dbReference>
<evidence type="ECO:0000259" key="4">
    <source>
        <dbReference type="PROSITE" id="PS50893"/>
    </source>
</evidence>
<dbReference type="GO" id="GO:0005524">
    <property type="term" value="F:ATP binding"/>
    <property type="evidence" value="ECO:0007669"/>
    <property type="project" value="UniProtKB-KW"/>
</dbReference>
<reference evidence="5 6" key="1">
    <citation type="submission" date="2017-09" db="EMBL/GenBank/DDBJ databases">
        <title>Sequencing the genomes of two abundant thermophiles in Great Basin hot springs: Thermocrinis jamiesonii and novel Chloroflexi Thermoflexus hugenholtzii.</title>
        <authorList>
            <person name="Hedlund B."/>
        </authorList>
    </citation>
    <scope>NUCLEOTIDE SEQUENCE [LARGE SCALE GENOMIC DNA]</scope>
    <source>
        <strain evidence="5 6">G233</strain>
    </source>
</reference>
<gene>
    <name evidence="5" type="ORF">A9A59_0449</name>
</gene>
<evidence type="ECO:0000256" key="3">
    <source>
        <dbReference type="ARBA" id="ARBA00022840"/>
    </source>
</evidence>
<dbReference type="EMBL" id="PDJQ01000001">
    <property type="protein sequence ID" value="PFG73254.1"/>
    <property type="molecule type" value="Genomic_DNA"/>
</dbReference>
<dbReference type="PANTHER" id="PTHR42711">
    <property type="entry name" value="ABC TRANSPORTER ATP-BINDING PROTEIN"/>
    <property type="match status" value="1"/>
</dbReference>
<organism evidence="5 6">
    <name type="scientific">Tepidiforma thermophila (strain KCTC 52669 / CGMCC 1.13589 / G233)</name>
    <dbReference type="NCBI Taxonomy" id="2761530"/>
    <lineage>
        <taxon>Bacteria</taxon>
        <taxon>Bacillati</taxon>
        <taxon>Chloroflexota</taxon>
        <taxon>Tepidiformia</taxon>
        <taxon>Tepidiformales</taxon>
        <taxon>Tepidiformaceae</taxon>
        <taxon>Tepidiforma</taxon>
    </lineage>
</organism>
<keyword evidence="2" id="KW-0547">Nucleotide-binding</keyword>
<evidence type="ECO:0000313" key="5">
    <source>
        <dbReference type="EMBL" id="PFG73254.1"/>
    </source>
</evidence>
<proteinExistence type="predicted"/>
<dbReference type="InterPro" id="IPR003439">
    <property type="entry name" value="ABC_transporter-like_ATP-bd"/>
</dbReference>
<dbReference type="InterPro" id="IPR050763">
    <property type="entry name" value="ABC_transporter_ATP-binding"/>
</dbReference>
<comment type="caution">
    <text evidence="5">The sequence shown here is derived from an EMBL/GenBank/DDBJ whole genome shotgun (WGS) entry which is preliminary data.</text>
</comment>
<name>A0A2A9HBC5_TEPT2</name>
<dbReference type="GO" id="GO:0016887">
    <property type="term" value="F:ATP hydrolysis activity"/>
    <property type="evidence" value="ECO:0007669"/>
    <property type="project" value="InterPro"/>
</dbReference>
<dbReference type="InterPro" id="IPR003593">
    <property type="entry name" value="AAA+_ATPase"/>
</dbReference>
<dbReference type="SMART" id="SM00382">
    <property type="entry name" value="AAA"/>
    <property type="match status" value="1"/>
</dbReference>
<evidence type="ECO:0000256" key="1">
    <source>
        <dbReference type="ARBA" id="ARBA00022448"/>
    </source>
</evidence>
<evidence type="ECO:0000256" key="2">
    <source>
        <dbReference type="ARBA" id="ARBA00022741"/>
    </source>
</evidence>
<evidence type="ECO:0000313" key="6">
    <source>
        <dbReference type="Proteomes" id="UP000223071"/>
    </source>
</evidence>
<dbReference type="Pfam" id="PF00005">
    <property type="entry name" value="ABC_tran"/>
    <property type="match status" value="1"/>
</dbReference>
<keyword evidence="6" id="KW-1185">Reference proteome</keyword>
<dbReference type="SUPFAM" id="SSF52540">
    <property type="entry name" value="P-loop containing nucleoside triphosphate hydrolases"/>
    <property type="match status" value="1"/>
</dbReference>
<keyword evidence="3 5" id="KW-0067">ATP-binding</keyword>
<accession>A0A2A9HBC5</accession>
<feature type="domain" description="ABC transporter" evidence="4">
    <location>
        <begin position="8"/>
        <end position="239"/>
    </location>
</feature>
<dbReference type="PROSITE" id="PS50893">
    <property type="entry name" value="ABC_TRANSPORTER_2"/>
    <property type="match status" value="1"/>
</dbReference>
<protein>
    <submittedName>
        <fullName evidence="5">ABC-2 type transport system ATP-binding protein/ABC-2 type transport system permease protein</fullName>
    </submittedName>
</protein>
<dbReference type="Gene3D" id="3.40.50.300">
    <property type="entry name" value="P-loop containing nucleotide triphosphate hydrolases"/>
    <property type="match status" value="1"/>
</dbReference>
<sequence>MTPLPPVLSVRDLVKRYRNGTLANAGLDLDLYPGEVFALLGPNGAGKTTLVRQLLGLARPTSGSITLDGVDIVADPGFARRNIGFLPQGSFDLQSLTVAETIEFAARLRGVPPRQARAAAARLVEQLDLGPFRNTAMHAASGGVRRLAGFAAAVAAPARLLVLDEPTNDVDPLRRAVLWDLIAELGRGGATVLLVTHNLAEAERVIDRLAIMNAGRIIREGTPAALRALVTERLRLEVTAARPLVPHPALAPDGNSAFLFDAALLPAVAAWVAELRDAGAVLDFRIGPPTLDDIYAAAMAPAGPGRSAPLPAGARQ</sequence>
<keyword evidence="1" id="KW-0813">Transport</keyword>
<dbReference type="Proteomes" id="UP000223071">
    <property type="component" value="Unassembled WGS sequence"/>
</dbReference>